<dbReference type="CDD" id="cd07377">
    <property type="entry name" value="WHTH_GntR"/>
    <property type="match status" value="1"/>
</dbReference>
<dbReference type="RefSeq" id="WP_156269303.1">
    <property type="nucleotide sequence ID" value="NZ_WOGU01000007.1"/>
</dbReference>
<dbReference type="SMART" id="SM00345">
    <property type="entry name" value="HTH_GNTR"/>
    <property type="match status" value="1"/>
</dbReference>
<dbReference type="SUPFAM" id="SSF48008">
    <property type="entry name" value="GntR ligand-binding domain-like"/>
    <property type="match status" value="1"/>
</dbReference>
<dbReference type="InterPro" id="IPR000524">
    <property type="entry name" value="Tscrpt_reg_HTH_GntR"/>
</dbReference>
<proteinExistence type="predicted"/>
<evidence type="ECO:0000313" key="5">
    <source>
        <dbReference type="EMBL" id="MUN63388.1"/>
    </source>
</evidence>
<evidence type="ECO:0000256" key="2">
    <source>
        <dbReference type="ARBA" id="ARBA00023125"/>
    </source>
</evidence>
<keyword evidence="3" id="KW-0804">Transcription</keyword>
<dbReference type="Gene3D" id="1.10.10.10">
    <property type="entry name" value="Winged helix-like DNA-binding domain superfamily/Winged helix DNA-binding domain"/>
    <property type="match status" value="1"/>
</dbReference>
<comment type="caution">
    <text evidence="5">The sequence shown here is derived from an EMBL/GenBank/DDBJ whole genome shotgun (WGS) entry which is preliminary data.</text>
</comment>
<protein>
    <submittedName>
        <fullName evidence="5">GntR family transcriptional regulator</fullName>
    </submittedName>
</protein>
<keyword evidence="6" id="KW-1185">Reference proteome</keyword>
<dbReference type="Pfam" id="PF07729">
    <property type="entry name" value="FCD"/>
    <property type="match status" value="1"/>
</dbReference>
<evidence type="ECO:0000313" key="6">
    <source>
        <dbReference type="Proteomes" id="UP000436989"/>
    </source>
</evidence>
<gene>
    <name evidence="5" type="ORF">GMA12_09590</name>
</gene>
<dbReference type="InterPro" id="IPR011711">
    <property type="entry name" value="GntR_C"/>
</dbReference>
<dbReference type="GO" id="GO:0003700">
    <property type="term" value="F:DNA-binding transcription factor activity"/>
    <property type="evidence" value="ECO:0007669"/>
    <property type="project" value="InterPro"/>
</dbReference>
<name>A0A6N8GKF2_9MICC</name>
<sequence length="264" mass="28726">MSSRTVDGVAHDDAPADTLGTGVLGGVARRNAIDAVRLRIGMAISLGMLQPGERLPDQEEVARGLSVSPMTARRALMSLADDGVLVRRRGRSGGTFVADQPCAEALRRLVVPAAETVEVHGLIDRRLLMECALAHFAALRATDEHIRHLDELTRRMAEAQSWSVYHQADDEFHRAVAEAAAVGNAAAEYLTVLEQLYGYFIPYPIDQLHLANHDHIGLVRALAARDCGTAVDLSHQHVDRLHRTMFVGLLEAHRSADSTGNARP</sequence>
<evidence type="ECO:0000256" key="1">
    <source>
        <dbReference type="ARBA" id="ARBA00023015"/>
    </source>
</evidence>
<keyword evidence="1" id="KW-0805">Transcription regulation</keyword>
<feature type="domain" description="HTH gntR-type" evidence="4">
    <location>
        <begin position="30"/>
        <end position="100"/>
    </location>
</feature>
<dbReference type="EMBL" id="WOGU01000007">
    <property type="protein sequence ID" value="MUN63388.1"/>
    <property type="molecule type" value="Genomic_DNA"/>
</dbReference>
<dbReference type="Pfam" id="PF00392">
    <property type="entry name" value="GntR"/>
    <property type="match status" value="1"/>
</dbReference>
<dbReference type="SUPFAM" id="SSF46785">
    <property type="entry name" value="Winged helix' DNA-binding domain"/>
    <property type="match status" value="1"/>
</dbReference>
<dbReference type="PANTHER" id="PTHR43537">
    <property type="entry name" value="TRANSCRIPTIONAL REGULATOR, GNTR FAMILY"/>
    <property type="match status" value="1"/>
</dbReference>
<dbReference type="GO" id="GO:0003677">
    <property type="term" value="F:DNA binding"/>
    <property type="evidence" value="ECO:0007669"/>
    <property type="project" value="UniProtKB-KW"/>
</dbReference>
<dbReference type="SMART" id="SM00895">
    <property type="entry name" value="FCD"/>
    <property type="match status" value="1"/>
</dbReference>
<dbReference type="InterPro" id="IPR036390">
    <property type="entry name" value="WH_DNA-bd_sf"/>
</dbReference>
<evidence type="ECO:0000256" key="3">
    <source>
        <dbReference type="ARBA" id="ARBA00023163"/>
    </source>
</evidence>
<evidence type="ECO:0000259" key="4">
    <source>
        <dbReference type="PROSITE" id="PS50949"/>
    </source>
</evidence>
<dbReference type="AlphaFoldDB" id="A0A6N8GKF2"/>
<accession>A0A6N8GKF2</accession>
<keyword evidence="2" id="KW-0238">DNA-binding</keyword>
<dbReference type="PROSITE" id="PS50949">
    <property type="entry name" value="HTH_GNTR"/>
    <property type="match status" value="1"/>
</dbReference>
<dbReference type="Gene3D" id="1.20.120.530">
    <property type="entry name" value="GntR ligand-binding domain-like"/>
    <property type="match status" value="1"/>
</dbReference>
<dbReference type="PANTHER" id="PTHR43537:SF5">
    <property type="entry name" value="UXU OPERON TRANSCRIPTIONAL REGULATOR"/>
    <property type="match status" value="1"/>
</dbReference>
<organism evidence="5 6">
    <name type="scientific">Kocuria sediminis</name>
    <dbReference type="NCBI Taxonomy" id="1038857"/>
    <lineage>
        <taxon>Bacteria</taxon>
        <taxon>Bacillati</taxon>
        <taxon>Actinomycetota</taxon>
        <taxon>Actinomycetes</taxon>
        <taxon>Micrococcales</taxon>
        <taxon>Micrococcaceae</taxon>
        <taxon>Kocuria</taxon>
    </lineage>
</organism>
<dbReference type="Proteomes" id="UP000436989">
    <property type="component" value="Unassembled WGS sequence"/>
</dbReference>
<dbReference type="InterPro" id="IPR036388">
    <property type="entry name" value="WH-like_DNA-bd_sf"/>
</dbReference>
<dbReference type="InterPro" id="IPR008920">
    <property type="entry name" value="TF_FadR/GntR_C"/>
</dbReference>
<reference evidence="5 6" key="1">
    <citation type="submission" date="2019-12" db="EMBL/GenBank/DDBJ databases">
        <authorList>
            <person name="Shi Y."/>
        </authorList>
    </citation>
    <scope>NUCLEOTIDE SEQUENCE [LARGE SCALE GENOMIC DNA]</scope>
    <source>
        <strain evidence="5 6">JCM 17929</strain>
    </source>
</reference>